<dbReference type="InterPro" id="IPR012296">
    <property type="entry name" value="Nuclease_put_TT1808"/>
</dbReference>
<dbReference type="InterPro" id="IPR008538">
    <property type="entry name" value="Uma2"/>
</dbReference>
<dbReference type="PANTHER" id="PTHR35400:SF1">
    <property type="entry name" value="SLR1083 PROTEIN"/>
    <property type="match status" value="1"/>
</dbReference>
<dbReference type="RefSeq" id="WP_008276255.1">
    <property type="nucleotide sequence ID" value="NZ_AAXW01000022.1"/>
</dbReference>
<organism evidence="2 3">
    <name type="scientific">Crocosphaera chwakensis CCY0110</name>
    <dbReference type="NCBI Taxonomy" id="391612"/>
    <lineage>
        <taxon>Bacteria</taxon>
        <taxon>Bacillati</taxon>
        <taxon>Cyanobacteriota</taxon>
        <taxon>Cyanophyceae</taxon>
        <taxon>Oscillatoriophycideae</taxon>
        <taxon>Chroococcales</taxon>
        <taxon>Aphanothecaceae</taxon>
        <taxon>Crocosphaera</taxon>
        <taxon>Crocosphaera chwakensis</taxon>
    </lineage>
</organism>
<name>A3IS99_9CHRO</name>
<dbReference type="SUPFAM" id="SSF52980">
    <property type="entry name" value="Restriction endonuclease-like"/>
    <property type="match status" value="1"/>
</dbReference>
<dbReference type="PANTHER" id="PTHR35400">
    <property type="entry name" value="SLR1083 PROTEIN"/>
    <property type="match status" value="1"/>
</dbReference>
<comment type="caution">
    <text evidence="2">The sequence shown here is derived from an EMBL/GenBank/DDBJ whole genome shotgun (WGS) entry which is preliminary data.</text>
</comment>
<dbReference type="eggNOG" id="COG4636">
    <property type="taxonomic scope" value="Bacteria"/>
</dbReference>
<keyword evidence="3" id="KW-1185">Reference proteome</keyword>
<evidence type="ECO:0000313" key="3">
    <source>
        <dbReference type="Proteomes" id="UP000003781"/>
    </source>
</evidence>
<feature type="domain" description="Putative restriction endonuclease" evidence="1">
    <location>
        <begin position="10"/>
        <end position="176"/>
    </location>
</feature>
<dbReference type="Proteomes" id="UP000003781">
    <property type="component" value="Unassembled WGS sequence"/>
</dbReference>
<accession>A3IS99</accession>
<evidence type="ECO:0000259" key="1">
    <source>
        <dbReference type="Pfam" id="PF05685"/>
    </source>
</evidence>
<proteinExistence type="predicted"/>
<dbReference type="Pfam" id="PF05685">
    <property type="entry name" value="Uma2"/>
    <property type="match status" value="1"/>
</dbReference>
<gene>
    <name evidence="2" type="ORF">CY0110_08071</name>
</gene>
<dbReference type="InterPro" id="IPR011335">
    <property type="entry name" value="Restrct_endonuc-II-like"/>
</dbReference>
<dbReference type="AlphaFoldDB" id="A3IS99"/>
<dbReference type="Gene3D" id="3.90.1570.10">
    <property type="entry name" value="tt1808, chain A"/>
    <property type="match status" value="1"/>
</dbReference>
<sequence length="179" mass="20934">MITIAKWSVEDYHKIIKTGILNDRPVELLEGNIIEMSPEEPLYRKKCDAVADYLREKLKGYAKVYEAHPITLSASEPESDIAIIRLPVSLYDNHHPYPEDIYWLIEISDKTLSKDLHQKRLIYAEAEIREYWVIDVEKRELKVFKNVLNGDYQQEETYTTGMISSLAFPEIELSVEKMI</sequence>
<dbReference type="OrthoDB" id="509866at2"/>
<reference evidence="2 3" key="1">
    <citation type="submission" date="2007-03" db="EMBL/GenBank/DDBJ databases">
        <authorList>
            <person name="Stal L."/>
            <person name="Ferriera S."/>
            <person name="Johnson J."/>
            <person name="Kravitz S."/>
            <person name="Beeson K."/>
            <person name="Sutton G."/>
            <person name="Rogers Y.-H."/>
            <person name="Friedman R."/>
            <person name="Frazier M."/>
            <person name="Venter J.C."/>
        </authorList>
    </citation>
    <scope>NUCLEOTIDE SEQUENCE [LARGE SCALE GENOMIC DNA]</scope>
    <source>
        <strain evidence="2 3">CCY0110</strain>
    </source>
</reference>
<protein>
    <recommendedName>
        <fullName evidence="1">Putative restriction endonuclease domain-containing protein</fullName>
    </recommendedName>
</protein>
<dbReference type="EMBL" id="AAXW01000022">
    <property type="protein sequence ID" value="EAZ90615.1"/>
    <property type="molecule type" value="Genomic_DNA"/>
</dbReference>
<evidence type="ECO:0000313" key="2">
    <source>
        <dbReference type="EMBL" id="EAZ90615.1"/>
    </source>
</evidence>
<dbReference type="CDD" id="cd06260">
    <property type="entry name" value="DUF820-like"/>
    <property type="match status" value="1"/>
</dbReference>